<organism evidence="5 6">
    <name type="scientific">Fluviicola taffensis (strain DSM 16823 / NCIMB 13979 / RW262)</name>
    <dbReference type="NCBI Taxonomy" id="755732"/>
    <lineage>
        <taxon>Bacteria</taxon>
        <taxon>Pseudomonadati</taxon>
        <taxon>Bacteroidota</taxon>
        <taxon>Flavobacteriia</taxon>
        <taxon>Flavobacteriales</taxon>
        <taxon>Crocinitomicaceae</taxon>
        <taxon>Fluviicola</taxon>
    </lineage>
</organism>
<dbReference type="InterPro" id="IPR000241">
    <property type="entry name" value="RlmKL-like_Mtase"/>
</dbReference>
<dbReference type="PROSITE" id="PS01261">
    <property type="entry name" value="UPF0020"/>
    <property type="match status" value="1"/>
</dbReference>
<keyword evidence="2 5" id="KW-0808">Transferase</keyword>
<dbReference type="InterPro" id="IPR002052">
    <property type="entry name" value="DNA_methylase_N6_adenine_CS"/>
</dbReference>
<reference evidence="6" key="2">
    <citation type="submission" date="2011-02" db="EMBL/GenBank/DDBJ databases">
        <title>The complete genome of Fluviicola taffensis DSM 16823.</title>
        <authorList>
            <consortium name="US DOE Joint Genome Institute (JGI-PGF)"/>
            <person name="Lucas S."/>
            <person name="Copeland A."/>
            <person name="Lapidus A."/>
            <person name="Bruce D."/>
            <person name="Goodwin L."/>
            <person name="Pitluck S."/>
            <person name="Kyrpides N."/>
            <person name="Mavromatis K."/>
            <person name="Ivanova N."/>
            <person name="Mikhailova N."/>
            <person name="Pagani I."/>
            <person name="Chertkov O."/>
            <person name="Detter J.C."/>
            <person name="Han C."/>
            <person name="Tapia R."/>
            <person name="Land M."/>
            <person name="Hauser L."/>
            <person name="Markowitz V."/>
            <person name="Cheng J.-F."/>
            <person name="Hugenholtz P."/>
            <person name="Woyke T."/>
            <person name="Wu D."/>
            <person name="Tindall B."/>
            <person name="Pomrenke H.G."/>
            <person name="Brambilla E."/>
            <person name="Klenk H.-P."/>
            <person name="Eisen J.A."/>
        </authorList>
    </citation>
    <scope>NUCLEOTIDE SEQUENCE [LARGE SCALE GENOMIC DNA]</scope>
    <source>
        <strain evidence="6">DSM 16823 / RW262 / RW262</strain>
    </source>
</reference>
<dbReference type="Gene3D" id="3.40.50.150">
    <property type="entry name" value="Vaccinia Virus protein VP39"/>
    <property type="match status" value="1"/>
</dbReference>
<dbReference type="PANTHER" id="PTHR47313:SF1">
    <property type="entry name" value="RIBOSOMAL RNA LARGE SUBUNIT METHYLTRANSFERASE K_L"/>
    <property type="match status" value="1"/>
</dbReference>
<dbReference type="GO" id="GO:0070043">
    <property type="term" value="F:rRNA (guanine-N7-)-methyltransferase activity"/>
    <property type="evidence" value="ECO:0007669"/>
    <property type="project" value="TreeGrafter"/>
</dbReference>
<dbReference type="RefSeq" id="WP_013687484.1">
    <property type="nucleotide sequence ID" value="NC_015321.1"/>
</dbReference>
<dbReference type="InterPro" id="IPR054170">
    <property type="entry name" value="RlmL_1st"/>
</dbReference>
<dbReference type="EMBL" id="CP002542">
    <property type="protein sequence ID" value="AEA44715.1"/>
    <property type="molecule type" value="Genomic_DNA"/>
</dbReference>
<keyword evidence="3" id="KW-0694">RNA-binding</keyword>
<dbReference type="Pfam" id="PF01170">
    <property type="entry name" value="UPF0020"/>
    <property type="match status" value="1"/>
</dbReference>
<dbReference type="Pfam" id="PF22020">
    <property type="entry name" value="RlmL_1st"/>
    <property type="match status" value="1"/>
</dbReference>
<dbReference type="STRING" id="755732.Fluta_2734"/>
<dbReference type="Proteomes" id="UP000007463">
    <property type="component" value="Chromosome"/>
</dbReference>
<gene>
    <name evidence="5" type="ordered locus">Fluta_2734</name>
</gene>
<evidence type="ECO:0000256" key="1">
    <source>
        <dbReference type="ARBA" id="ARBA00022603"/>
    </source>
</evidence>
<dbReference type="EC" id="2.1.1.171" evidence="5"/>
<dbReference type="PROSITE" id="PS00092">
    <property type="entry name" value="N6_MTASE"/>
    <property type="match status" value="1"/>
</dbReference>
<dbReference type="Gene3D" id="3.30.2130.30">
    <property type="match status" value="1"/>
</dbReference>
<dbReference type="OrthoDB" id="9809404at2"/>
<dbReference type="SUPFAM" id="SSF53335">
    <property type="entry name" value="S-adenosyl-L-methionine-dependent methyltransferases"/>
    <property type="match status" value="1"/>
</dbReference>
<keyword evidence="6" id="KW-1185">Reference proteome</keyword>
<dbReference type="InterPro" id="IPR029063">
    <property type="entry name" value="SAM-dependent_MTases_sf"/>
</dbReference>
<dbReference type="InterPro" id="IPR053943">
    <property type="entry name" value="RlmKL-like_Mtase_CS"/>
</dbReference>
<sequence length="384" mass="43314">MKIVLKTFYGLEDVLADELKELGYPESVKLNRAVQIEGEWKDVYFLNLHIRCAISVLVELRKFPVTTEKDLYTEAKKINWSALFDVRKTFAVKGAVNSSLFNHSQFPFLLIKDAIVDHFRDVKGERPDINVKSPQVVIDLYVRENEAVISVNTSGVPLFQRGYRQSTGDAPLNEVVAAALLRMTEWDKKTTLIDPFCGSGTLLIEAALLAAGIPSNIERTHYAFKNMANYDAPLWEEIHAKANKVVKELPCTLIGGDIDSQMVMKSKRNLRGFSFGRFVEVHNAALEEFPFPEGPAVLITNPPYGERLETDVEELYGTLGSIMKHRLMGYSCFVISSSEAGFKYLALKPDKKYKLFNGDLECSFRKYSIYEGSKKGVDPSEIKE</sequence>
<name>F2IG80_FLUTR</name>
<dbReference type="eggNOG" id="COG0116">
    <property type="taxonomic scope" value="Bacteria"/>
</dbReference>
<evidence type="ECO:0000313" key="6">
    <source>
        <dbReference type="Proteomes" id="UP000007463"/>
    </source>
</evidence>
<evidence type="ECO:0000256" key="3">
    <source>
        <dbReference type="PROSITE-ProRule" id="PRU00529"/>
    </source>
</evidence>
<dbReference type="GO" id="GO:0052913">
    <property type="term" value="F:16S rRNA (guanine(966)-N(2))-methyltransferase activity"/>
    <property type="evidence" value="ECO:0007669"/>
    <property type="project" value="UniProtKB-EC"/>
</dbReference>
<reference evidence="5 6" key="1">
    <citation type="journal article" date="2011" name="Stand. Genomic Sci.">
        <title>Complete genome sequence of the gliding freshwater bacterium Fluviicola taffensis type strain (RW262).</title>
        <authorList>
            <person name="Woyke T."/>
            <person name="Chertkov O."/>
            <person name="Lapidus A."/>
            <person name="Nolan M."/>
            <person name="Lucas S."/>
            <person name="Del Rio T.G."/>
            <person name="Tice H."/>
            <person name="Cheng J.F."/>
            <person name="Tapia R."/>
            <person name="Han C."/>
            <person name="Goodwin L."/>
            <person name="Pitluck S."/>
            <person name="Liolios K."/>
            <person name="Pagani I."/>
            <person name="Ivanova N."/>
            <person name="Huntemann M."/>
            <person name="Mavromatis K."/>
            <person name="Mikhailova N."/>
            <person name="Pati A."/>
            <person name="Chen A."/>
            <person name="Palaniappan K."/>
            <person name="Land M."/>
            <person name="Hauser L."/>
            <person name="Brambilla E.M."/>
            <person name="Rohde M."/>
            <person name="Mwirichia R."/>
            <person name="Sikorski J."/>
            <person name="Tindall B.J."/>
            <person name="Goker M."/>
            <person name="Bristow J."/>
            <person name="Eisen J.A."/>
            <person name="Markowitz V."/>
            <person name="Hugenholtz P."/>
            <person name="Klenk H.P."/>
            <person name="Kyrpides N.C."/>
        </authorList>
    </citation>
    <scope>NUCLEOTIDE SEQUENCE [LARGE SCALE GENOMIC DNA]</scope>
    <source>
        <strain evidence="6">DSM 16823 / RW262 / RW262</strain>
    </source>
</reference>
<feature type="domain" description="THUMP" evidence="4">
    <location>
        <begin position="42"/>
        <end position="153"/>
    </location>
</feature>
<keyword evidence="1 5" id="KW-0489">Methyltransferase</keyword>
<dbReference type="AlphaFoldDB" id="F2IG80"/>
<evidence type="ECO:0000259" key="4">
    <source>
        <dbReference type="PROSITE" id="PS51165"/>
    </source>
</evidence>
<dbReference type="PANTHER" id="PTHR47313">
    <property type="entry name" value="RIBOSOMAL RNA LARGE SUBUNIT METHYLTRANSFERASE K/L"/>
    <property type="match status" value="1"/>
</dbReference>
<dbReference type="SMART" id="SM00981">
    <property type="entry name" value="THUMP"/>
    <property type="match status" value="1"/>
</dbReference>
<dbReference type="InterPro" id="IPR004114">
    <property type="entry name" value="THUMP_dom"/>
</dbReference>
<proteinExistence type="predicted"/>
<evidence type="ECO:0000256" key="2">
    <source>
        <dbReference type="ARBA" id="ARBA00022679"/>
    </source>
</evidence>
<accession>F2IG80</accession>
<dbReference type="GO" id="GO:0003723">
    <property type="term" value="F:RNA binding"/>
    <property type="evidence" value="ECO:0007669"/>
    <property type="project" value="UniProtKB-UniRule"/>
</dbReference>
<evidence type="ECO:0000313" key="5">
    <source>
        <dbReference type="EMBL" id="AEA44715.1"/>
    </source>
</evidence>
<dbReference type="CDD" id="cd11715">
    <property type="entry name" value="THUMP_AdoMetMT"/>
    <property type="match status" value="1"/>
</dbReference>
<dbReference type="Pfam" id="PF02926">
    <property type="entry name" value="THUMP"/>
    <property type="match status" value="1"/>
</dbReference>
<dbReference type="KEGG" id="fte:Fluta_2734"/>
<dbReference type="PROSITE" id="PS51165">
    <property type="entry name" value="THUMP"/>
    <property type="match status" value="1"/>
</dbReference>
<protein>
    <submittedName>
        <fullName evidence="5">rRNA (Guanine-N(2)-)-methyltransferase</fullName>
        <ecNumber evidence="5">2.1.1.171</ecNumber>
    </submittedName>
</protein>
<dbReference type="HOGENOM" id="CLU_032119_3_0_10"/>